<accession>A0ABY0IBT6</accession>
<evidence type="ECO:0000313" key="3">
    <source>
        <dbReference type="EMBL" id="RZF20429.1"/>
    </source>
</evidence>
<reference evidence="4" key="1">
    <citation type="journal article" date="2019" name="Int. J. Syst. Evol. Microbiol.">
        <title>Halobacteriovorax valvorus sp. nov., a novel prokaryotic predator isolated from coastal seawater of China.</title>
        <authorList>
            <person name="Chen M.-X."/>
        </authorList>
    </citation>
    <scope>NUCLEOTIDE SEQUENCE [LARGE SCALE GENOMIC DNA]</scope>
    <source>
        <strain evidence="4">BL9</strain>
    </source>
</reference>
<evidence type="ECO:0000259" key="2">
    <source>
        <dbReference type="Pfam" id="PF16313"/>
    </source>
</evidence>
<protein>
    <recommendedName>
        <fullName evidence="2">EcxA zinc-binding domain-containing protein</fullName>
    </recommendedName>
</protein>
<dbReference type="SUPFAM" id="SSF55486">
    <property type="entry name" value="Metalloproteases ('zincins'), catalytic domain"/>
    <property type="match status" value="1"/>
</dbReference>
<evidence type="ECO:0000256" key="1">
    <source>
        <dbReference type="SAM" id="MobiDB-lite"/>
    </source>
</evidence>
<dbReference type="PANTHER" id="PTHR38478:SF1">
    <property type="entry name" value="ZINC DEPENDENT METALLOPROTEASE DOMAIN LIPOPROTEIN"/>
    <property type="match status" value="1"/>
</dbReference>
<feature type="domain" description="EcxA zinc-binding" evidence="2">
    <location>
        <begin position="1044"/>
        <end position="1125"/>
    </location>
</feature>
<keyword evidence="4" id="KW-1185">Reference proteome</keyword>
<sequence length="1815" mass="204294">MVNKTKVENKMKIKKQKRFGMLKGITHALAMATILSGCAKTLPDKEPDYAYEEYRTNNSVTAAKIIVESSAIATQEELAKNSISTEMIDASVGSEAKELYSTKIVSSNDKQYNVLVKDLLIFSEKPGEKFEITFDLTTNYLVAYLSPVEGDVKSFSASNKVIRDVLPVKASSLKRIPIFQYGVDFYERENRKNDLEEKTRHIQYVERDRSESSHFKVDYLVKNRTYTGVFGMDQKEISTIYRRNKIENDVFTVADLEARLFNNKDAFTRSEIDGRVFEDKDLIKVIIDDKTSKAYFARVINRSELTDNEAELARAEKYNVLFTKCDAETAKRVKAPLADCFLRSEISESIKYVKFKYDLDENDEVLAETKVSTSTDAEGAKFIQLEKDSKPEVVFPQDIKEELSTAWLSLEKFKNQTFTFRRVLEDAPNIFNYTFAGSKSAWHVEIVKFDFEKDRVAIRRSAPLLDKTGTSDLDTEILLEFEAEYYRKSQNDNGGIVYVPSHHNDERAFAVVNLKNDKVKNVQTALDPYLMSACTSGVIPGLTEVKNIAQVVDGKDNVLNWSTQKTYKKGSFFNCADYGGDYLGPQNETLTFKERTTFMKYEHKYNKPEQDLSYEVQKKFNFGLFTGSKLVPKGYTEQTNDFDTSVGLPMVFDIKNGKTIEYVLTGIPSNEYDSEGNLVKKLTKTELDLRNKIILSSKKVINDINTGFRRAFKGTQYEGRGDVITLKIEKDGSIPAGTKNYTVDYTLDGQEQSVTIEVVEKAHLGDLQRNHIYWVQKATSSPIIGLGGPSFNPVNGIVESASVYLYGGNMKSSIDWMIEKAKAEKNFVKNMTPSRQLKQLVAESNKAAIQKALDEHNAKTQQSTQPSTDGTDVEVEGEVATQDAKQENIVSHRHGIAHHKLKSNLLNKIKVPNINSRMSSIKDAHRLMKADFAATSYDKDEVFERFPRAKKAEGLKAHKAWKAIAKQDEVALQEALHGENSPEAISAKILHSMEYRNGVKTPVCNHQTADFALSNLAKNYDVLEMAKTDEGKNDILIDIWMPTLAHEIGHNLGLRHNFVGSFDKKNWLFPGEKESKRTSSSVMDYTIDDHATYDGLAPYDVYALRAAYAGMVELEGTSNEKKTSTTINGKEVKVTSVESEFESGLYYHLVKIQDVLDALTDESGNPAAISKHTLMAEAGLKRIRFCSDEDAGQSPQCQRHDYGSSFEEIVDYEIKDYRLMYEYIYFPGKRKQFYGGAAFGWLMNKFYKLRMMNEEIFYHLILSPELYDPSVDQVAHDATTNDLVNGTIKSLFFLQSVVATPDIAPGAGLDTEAQRNKRFVQTIVPSQTKVTAEDGTQIDVQTQKAMVVETKWNDSYSLDADSYRAKNRGIEWDKAAALVALSESESYSYKYRSNSLRIPYQLLEQYLFGIDIENSIAQSTMTEVLSGQVTPLVYDPDTGRNVPLTNGAFTVAVDEVETNYAAIGGLIYGHIDTFEQTANPARAFWVKHIAQSDLVTRNVEVEGQMYEVAEDFVAEKTNHREAYVPYATDSYVAGNIIQKASIMQLISHDDRWDSLFKEWEQAHISALELIKTEPAEAATVESMNFQKGELEAAAAIGDTQTILAELEKYFAQVLAVSQSSNQETKIEGIKAQRDLLKKAGSYFISAKFAGLMNELGLQNVTIDTINQVVSRAIVPIVQNVEFCRLSDNYCQTIDLVQMGSRSNKNAYLNNKLTNTLNNFSMPSINDDGQVELFAPVITKIIQGMNANENVKFGDVFAREANEGTLQGTLQMDQLIGDAISEARITKDVNSFYGDMKRNVKLLGSYFRMINGMEGK</sequence>
<gene>
    <name evidence="3" type="ORF">DAY19_14810</name>
</gene>
<feature type="compositionally biased region" description="Polar residues" evidence="1">
    <location>
        <begin position="859"/>
        <end position="870"/>
    </location>
</feature>
<dbReference type="InterPro" id="IPR032534">
    <property type="entry name" value="EcxA_zinc-bd"/>
</dbReference>
<dbReference type="Gene3D" id="3.40.390.10">
    <property type="entry name" value="Collagenase (Catalytic Domain)"/>
    <property type="match status" value="1"/>
</dbReference>
<comment type="caution">
    <text evidence="3">The sequence shown here is derived from an EMBL/GenBank/DDBJ whole genome shotgun (WGS) entry which is preliminary data.</text>
</comment>
<dbReference type="EMBL" id="QDKL01000004">
    <property type="protein sequence ID" value="RZF20429.1"/>
    <property type="molecule type" value="Genomic_DNA"/>
</dbReference>
<dbReference type="InterPro" id="IPR024079">
    <property type="entry name" value="MetalloPept_cat_dom_sf"/>
</dbReference>
<feature type="region of interest" description="Disordered" evidence="1">
    <location>
        <begin position="855"/>
        <end position="879"/>
    </location>
</feature>
<proteinExistence type="predicted"/>
<dbReference type="PANTHER" id="PTHR38478">
    <property type="entry name" value="PEPTIDASE M1A AND M12B"/>
    <property type="match status" value="1"/>
</dbReference>
<evidence type="ECO:0000313" key="4">
    <source>
        <dbReference type="Proteomes" id="UP000443582"/>
    </source>
</evidence>
<dbReference type="RefSeq" id="WP_115363894.1">
    <property type="nucleotide sequence ID" value="NZ_QDKL01000004.1"/>
</dbReference>
<organism evidence="3 4">
    <name type="scientific">Halobacteriovorax vibrionivorans</name>
    <dbReference type="NCBI Taxonomy" id="2152716"/>
    <lineage>
        <taxon>Bacteria</taxon>
        <taxon>Pseudomonadati</taxon>
        <taxon>Bdellovibrionota</taxon>
        <taxon>Bacteriovoracia</taxon>
        <taxon>Bacteriovoracales</taxon>
        <taxon>Halobacteriovoraceae</taxon>
        <taxon>Halobacteriovorax</taxon>
    </lineage>
</organism>
<name>A0ABY0IBT6_9BACT</name>
<dbReference type="Pfam" id="PF16313">
    <property type="entry name" value="DUF4953"/>
    <property type="match status" value="1"/>
</dbReference>
<dbReference type="Proteomes" id="UP000443582">
    <property type="component" value="Unassembled WGS sequence"/>
</dbReference>